<dbReference type="RefSeq" id="XP_005838389.1">
    <property type="nucleotide sequence ID" value="XM_005838332.1"/>
</dbReference>
<sequence>MVASAPSSAQVPAEEQWVLNLDYEGFRREVADLGKELEQNQGAEDVAHLKKICLWSDICAVVGLATMWLPLNPISVIALSLWKFSRWTTIAHHTGHGGYNRADETKFFNSRGFATGSLFKRVTQWFDWMLPEAWNIEHNNLHHYRLGERDDPDLVERNMHFIRELKVPSALKYMVVGFLMCTWKWFYYAPNTYKELKIAEMRKAGKAITSDMKATDAYTLKSYLDPAFGVETFQWYSFMDLFKNVIGPYLILHFFVMPLPCLLISQQAYVNALISLALADVLTNIHSFIVIATNHAGSDLYKFDDGCKPNSATFFMRQVVSSTNFKTGSDFNDFMHGWLNYQIEHHVWPNLSALSYQRGQARLKAICDKYGVPYVQESVWIRLRKTVDIMVGKANQRQFPSSLERQSDLKVWSNEDIAENSAKLGQDVKLKPAV</sequence>
<dbReference type="GO" id="GO:0046872">
    <property type="term" value="F:metal ion binding"/>
    <property type="evidence" value="ECO:0007669"/>
    <property type="project" value="UniProtKB-KW"/>
</dbReference>
<feature type="transmembrane region" description="Helical" evidence="12">
    <location>
        <begin position="246"/>
        <end position="265"/>
    </location>
</feature>
<dbReference type="InterPro" id="IPR012171">
    <property type="entry name" value="Fatty_acid_desaturase"/>
</dbReference>
<evidence type="ECO:0000256" key="8">
    <source>
        <dbReference type="ARBA" id="ARBA00023002"/>
    </source>
</evidence>
<evidence type="ECO:0000256" key="4">
    <source>
        <dbReference type="ARBA" id="ARBA00022617"/>
    </source>
</evidence>
<dbReference type="Proteomes" id="UP000011087">
    <property type="component" value="Unassembled WGS sequence"/>
</dbReference>
<name>L1JSY3_GUITC</name>
<dbReference type="OMA" id="RWTMIAH"/>
<dbReference type="EnsemblProtists" id="EKX51409">
    <property type="protein sequence ID" value="EKX51409"/>
    <property type="gene ID" value="GUITHDRAFT_157186"/>
</dbReference>
<evidence type="ECO:0000256" key="6">
    <source>
        <dbReference type="ARBA" id="ARBA00022723"/>
    </source>
</evidence>
<evidence type="ECO:0000256" key="11">
    <source>
        <dbReference type="ARBA" id="ARBA00023136"/>
    </source>
</evidence>
<reference evidence="15" key="3">
    <citation type="submission" date="2016-03" db="UniProtKB">
        <authorList>
            <consortium name="EnsemblProtists"/>
        </authorList>
    </citation>
    <scope>IDENTIFICATION</scope>
</reference>
<evidence type="ECO:0000256" key="3">
    <source>
        <dbReference type="ARBA" id="ARBA00009295"/>
    </source>
</evidence>
<reference evidence="14 16" key="1">
    <citation type="journal article" date="2012" name="Nature">
        <title>Algal genomes reveal evolutionary mosaicism and the fate of nucleomorphs.</title>
        <authorList>
            <consortium name="DOE Joint Genome Institute"/>
            <person name="Curtis B.A."/>
            <person name="Tanifuji G."/>
            <person name="Burki F."/>
            <person name="Gruber A."/>
            <person name="Irimia M."/>
            <person name="Maruyama S."/>
            <person name="Arias M.C."/>
            <person name="Ball S.G."/>
            <person name="Gile G.H."/>
            <person name="Hirakawa Y."/>
            <person name="Hopkins J.F."/>
            <person name="Kuo A."/>
            <person name="Rensing S.A."/>
            <person name="Schmutz J."/>
            <person name="Symeonidi A."/>
            <person name="Elias M."/>
            <person name="Eveleigh R.J."/>
            <person name="Herman E.K."/>
            <person name="Klute M.J."/>
            <person name="Nakayama T."/>
            <person name="Obornik M."/>
            <person name="Reyes-Prieto A."/>
            <person name="Armbrust E.V."/>
            <person name="Aves S.J."/>
            <person name="Beiko R.G."/>
            <person name="Coutinho P."/>
            <person name="Dacks J.B."/>
            <person name="Durnford D.G."/>
            <person name="Fast N.M."/>
            <person name="Green B.R."/>
            <person name="Grisdale C.J."/>
            <person name="Hempel F."/>
            <person name="Henrissat B."/>
            <person name="Hoppner M.P."/>
            <person name="Ishida K."/>
            <person name="Kim E."/>
            <person name="Koreny L."/>
            <person name="Kroth P.G."/>
            <person name="Liu Y."/>
            <person name="Malik S.B."/>
            <person name="Maier U.G."/>
            <person name="McRose D."/>
            <person name="Mock T."/>
            <person name="Neilson J.A."/>
            <person name="Onodera N.T."/>
            <person name="Poole A.M."/>
            <person name="Pritham E.J."/>
            <person name="Richards T.A."/>
            <person name="Rocap G."/>
            <person name="Roy S.W."/>
            <person name="Sarai C."/>
            <person name="Schaack S."/>
            <person name="Shirato S."/>
            <person name="Slamovits C.H."/>
            <person name="Spencer D.F."/>
            <person name="Suzuki S."/>
            <person name="Worden A.Z."/>
            <person name="Zauner S."/>
            <person name="Barry K."/>
            <person name="Bell C."/>
            <person name="Bharti A.K."/>
            <person name="Crow J.A."/>
            <person name="Grimwood J."/>
            <person name="Kramer R."/>
            <person name="Lindquist E."/>
            <person name="Lucas S."/>
            <person name="Salamov A."/>
            <person name="McFadden G.I."/>
            <person name="Lane C.E."/>
            <person name="Keeling P.J."/>
            <person name="Gray M.W."/>
            <person name="Grigoriev I.V."/>
            <person name="Archibald J.M."/>
        </authorList>
    </citation>
    <scope>NUCLEOTIDE SEQUENCE</scope>
    <source>
        <strain evidence="14 16">CCMP2712</strain>
    </source>
</reference>
<evidence type="ECO:0000259" key="13">
    <source>
        <dbReference type="Pfam" id="PF00487"/>
    </source>
</evidence>
<evidence type="ECO:0000256" key="2">
    <source>
        <dbReference type="ARBA" id="ARBA00005189"/>
    </source>
</evidence>
<keyword evidence="5 12" id="KW-0812">Transmembrane</keyword>
<keyword evidence="10" id="KW-0443">Lipid metabolism</keyword>
<feature type="transmembrane region" description="Helical" evidence="12">
    <location>
        <begin position="170"/>
        <end position="188"/>
    </location>
</feature>
<evidence type="ECO:0000256" key="12">
    <source>
        <dbReference type="SAM" id="Phobius"/>
    </source>
</evidence>
<keyword evidence="9" id="KW-0408">Iron</keyword>
<dbReference type="GO" id="GO:0016717">
    <property type="term" value="F:oxidoreductase activity, acting on paired donors, with oxidation of a pair of donors resulting in the reduction of molecular oxygen to two molecules of water"/>
    <property type="evidence" value="ECO:0007669"/>
    <property type="project" value="TreeGrafter"/>
</dbReference>
<keyword evidence="11 12" id="KW-0472">Membrane</keyword>
<dbReference type="Pfam" id="PF00487">
    <property type="entry name" value="FA_desaturase"/>
    <property type="match status" value="1"/>
</dbReference>
<dbReference type="OrthoDB" id="260091at2759"/>
<comment type="subcellular location">
    <subcellularLocation>
        <location evidence="1">Membrane</location>
        <topology evidence="1">Multi-pass membrane protein</topology>
    </subcellularLocation>
</comment>
<evidence type="ECO:0000313" key="16">
    <source>
        <dbReference type="Proteomes" id="UP000011087"/>
    </source>
</evidence>
<evidence type="ECO:0000256" key="10">
    <source>
        <dbReference type="ARBA" id="ARBA00023098"/>
    </source>
</evidence>
<keyword evidence="4" id="KW-0349">Heme</keyword>
<dbReference type="AlphaFoldDB" id="L1JSY3"/>
<dbReference type="GO" id="GO:0016020">
    <property type="term" value="C:membrane"/>
    <property type="evidence" value="ECO:0007669"/>
    <property type="project" value="UniProtKB-SubCell"/>
</dbReference>
<evidence type="ECO:0000256" key="7">
    <source>
        <dbReference type="ARBA" id="ARBA00022989"/>
    </source>
</evidence>
<dbReference type="PANTHER" id="PTHR19353">
    <property type="entry name" value="FATTY ACID DESATURASE 2"/>
    <property type="match status" value="1"/>
</dbReference>
<keyword evidence="6" id="KW-0479">Metal-binding</keyword>
<dbReference type="EMBL" id="JH992975">
    <property type="protein sequence ID" value="EKX51409.1"/>
    <property type="molecule type" value="Genomic_DNA"/>
</dbReference>
<keyword evidence="8" id="KW-0560">Oxidoreductase</keyword>
<evidence type="ECO:0000256" key="1">
    <source>
        <dbReference type="ARBA" id="ARBA00004141"/>
    </source>
</evidence>
<protein>
    <recommendedName>
        <fullName evidence="13">Fatty acid desaturase domain-containing protein</fullName>
    </recommendedName>
</protein>
<dbReference type="PANTHER" id="PTHR19353:SF30">
    <property type="entry name" value="DELTA 8-(E)-SPHINGOLIPID DESATURASE"/>
    <property type="match status" value="1"/>
</dbReference>
<keyword evidence="16" id="KW-1185">Reference proteome</keyword>
<evidence type="ECO:0000256" key="5">
    <source>
        <dbReference type="ARBA" id="ARBA00022692"/>
    </source>
</evidence>
<gene>
    <name evidence="14" type="ORF">GUITHDRAFT_157186</name>
</gene>
<dbReference type="eggNOG" id="ENOG502QS6J">
    <property type="taxonomic scope" value="Eukaryota"/>
</dbReference>
<keyword evidence="7 12" id="KW-1133">Transmembrane helix</keyword>
<feature type="domain" description="Fatty acid desaturase" evidence="13">
    <location>
        <begin position="68"/>
        <end position="376"/>
    </location>
</feature>
<evidence type="ECO:0000256" key="9">
    <source>
        <dbReference type="ARBA" id="ARBA00023004"/>
    </source>
</evidence>
<reference evidence="16" key="2">
    <citation type="submission" date="2012-11" db="EMBL/GenBank/DDBJ databases">
        <authorList>
            <person name="Kuo A."/>
            <person name="Curtis B.A."/>
            <person name="Tanifuji G."/>
            <person name="Burki F."/>
            <person name="Gruber A."/>
            <person name="Irimia M."/>
            <person name="Maruyama S."/>
            <person name="Arias M.C."/>
            <person name="Ball S.G."/>
            <person name="Gile G.H."/>
            <person name="Hirakawa Y."/>
            <person name="Hopkins J.F."/>
            <person name="Rensing S.A."/>
            <person name="Schmutz J."/>
            <person name="Symeonidi A."/>
            <person name="Elias M."/>
            <person name="Eveleigh R.J."/>
            <person name="Herman E.K."/>
            <person name="Klute M.J."/>
            <person name="Nakayama T."/>
            <person name="Obornik M."/>
            <person name="Reyes-Prieto A."/>
            <person name="Armbrust E.V."/>
            <person name="Aves S.J."/>
            <person name="Beiko R.G."/>
            <person name="Coutinho P."/>
            <person name="Dacks J.B."/>
            <person name="Durnford D.G."/>
            <person name="Fast N.M."/>
            <person name="Green B.R."/>
            <person name="Grisdale C."/>
            <person name="Hempe F."/>
            <person name="Henrissat B."/>
            <person name="Hoppner M.P."/>
            <person name="Ishida K.-I."/>
            <person name="Kim E."/>
            <person name="Koreny L."/>
            <person name="Kroth P.G."/>
            <person name="Liu Y."/>
            <person name="Malik S.-B."/>
            <person name="Maier U.G."/>
            <person name="McRose D."/>
            <person name="Mock T."/>
            <person name="Neilson J.A."/>
            <person name="Onodera N.T."/>
            <person name="Poole A.M."/>
            <person name="Pritham E.J."/>
            <person name="Richards T.A."/>
            <person name="Rocap G."/>
            <person name="Roy S.W."/>
            <person name="Sarai C."/>
            <person name="Schaack S."/>
            <person name="Shirato S."/>
            <person name="Slamovits C.H."/>
            <person name="Spencer D.F."/>
            <person name="Suzuki S."/>
            <person name="Worden A.Z."/>
            <person name="Zauner S."/>
            <person name="Barry K."/>
            <person name="Bell C."/>
            <person name="Bharti A.K."/>
            <person name="Crow J.A."/>
            <person name="Grimwood J."/>
            <person name="Kramer R."/>
            <person name="Lindquist E."/>
            <person name="Lucas S."/>
            <person name="Salamov A."/>
            <person name="McFadden G.I."/>
            <person name="Lane C.E."/>
            <person name="Keeling P.J."/>
            <person name="Gray M.W."/>
            <person name="Grigoriev I.V."/>
            <person name="Archibald J.M."/>
        </authorList>
    </citation>
    <scope>NUCLEOTIDE SEQUENCE</scope>
    <source>
        <strain evidence="16">CCMP2712</strain>
    </source>
</reference>
<proteinExistence type="inferred from homology"/>
<dbReference type="GO" id="GO:0006629">
    <property type="term" value="P:lipid metabolic process"/>
    <property type="evidence" value="ECO:0007669"/>
    <property type="project" value="UniProtKB-KW"/>
</dbReference>
<dbReference type="HOGENOM" id="CLU_652854_0_0_1"/>
<dbReference type="PaxDb" id="55529-EKX51409"/>
<evidence type="ECO:0000313" key="14">
    <source>
        <dbReference type="EMBL" id="EKX51409.1"/>
    </source>
</evidence>
<feature type="transmembrane region" description="Helical" evidence="12">
    <location>
        <begin position="272"/>
        <end position="292"/>
    </location>
</feature>
<dbReference type="GeneID" id="17308097"/>
<evidence type="ECO:0000313" key="15">
    <source>
        <dbReference type="EnsemblProtists" id="EKX51409"/>
    </source>
</evidence>
<comment type="pathway">
    <text evidence="2">Lipid metabolism.</text>
</comment>
<dbReference type="InterPro" id="IPR005804">
    <property type="entry name" value="FA_desaturase_dom"/>
</dbReference>
<dbReference type="KEGG" id="gtt:GUITHDRAFT_157186"/>
<organism evidence="14">
    <name type="scientific">Guillardia theta (strain CCMP2712)</name>
    <name type="common">Cryptophyte</name>
    <dbReference type="NCBI Taxonomy" id="905079"/>
    <lineage>
        <taxon>Eukaryota</taxon>
        <taxon>Cryptophyceae</taxon>
        <taxon>Pyrenomonadales</taxon>
        <taxon>Geminigeraceae</taxon>
        <taxon>Guillardia</taxon>
    </lineage>
</organism>
<comment type="similarity">
    <text evidence="3">Belongs to the fatty acid desaturase type 1 family.</text>
</comment>
<accession>L1JSY3</accession>